<dbReference type="EMBL" id="GIFC01006981">
    <property type="protein sequence ID" value="MXU89064.1"/>
    <property type="molecule type" value="Transcribed_RNA"/>
</dbReference>
<organism evidence="1">
    <name type="scientific">Ixodes ricinus</name>
    <name type="common">Common tick</name>
    <name type="synonym">Acarus ricinus</name>
    <dbReference type="NCBI Taxonomy" id="34613"/>
    <lineage>
        <taxon>Eukaryota</taxon>
        <taxon>Metazoa</taxon>
        <taxon>Ecdysozoa</taxon>
        <taxon>Arthropoda</taxon>
        <taxon>Chelicerata</taxon>
        <taxon>Arachnida</taxon>
        <taxon>Acari</taxon>
        <taxon>Parasitiformes</taxon>
        <taxon>Ixodida</taxon>
        <taxon>Ixodoidea</taxon>
        <taxon>Ixodidae</taxon>
        <taxon>Ixodinae</taxon>
        <taxon>Ixodes</taxon>
    </lineage>
</organism>
<reference evidence="1" key="1">
    <citation type="submission" date="2019-12" db="EMBL/GenBank/DDBJ databases">
        <title>An insight into the sialome of adult female Ixodes ricinus ticks feeding for 6 days.</title>
        <authorList>
            <person name="Perner J."/>
            <person name="Ribeiro J.M.C."/>
        </authorList>
    </citation>
    <scope>NUCLEOTIDE SEQUENCE</scope>
    <source>
        <strain evidence="1">Semi-engorged</strain>
        <tissue evidence="1">Salivary glands</tissue>
    </source>
</reference>
<dbReference type="AlphaFoldDB" id="A0A6B0UGH9"/>
<accession>A0A6B0UGH9</accession>
<evidence type="ECO:0000313" key="1">
    <source>
        <dbReference type="EMBL" id="MXU89064.1"/>
    </source>
</evidence>
<protein>
    <submittedName>
        <fullName evidence="1">Putative secreted protein</fullName>
    </submittedName>
</protein>
<name>A0A6B0UGH9_IXORI</name>
<sequence>MARCSRSFSGLSLELGLAASDMAAQSWFESCYSSAWAWLPVAGCLIGPSAPLSRAPCVRSVSFLVSASSQDTWSQCCTRSSKNGTKARSSFLLIFGTRSRYKFHR</sequence>
<proteinExistence type="predicted"/>